<dbReference type="PRINTS" id="PR00039">
    <property type="entry name" value="HTHLYSR"/>
</dbReference>
<dbReference type="Proteomes" id="UP001156882">
    <property type="component" value="Unassembled WGS sequence"/>
</dbReference>
<dbReference type="InterPro" id="IPR036388">
    <property type="entry name" value="WH-like_DNA-bd_sf"/>
</dbReference>
<evidence type="ECO:0000256" key="3">
    <source>
        <dbReference type="ARBA" id="ARBA00023125"/>
    </source>
</evidence>
<comment type="caution">
    <text evidence="7">The sequence shown here is derived from an EMBL/GenBank/DDBJ whole genome shotgun (WGS) entry which is preliminary data.</text>
</comment>
<dbReference type="PANTHER" id="PTHR30537">
    <property type="entry name" value="HTH-TYPE TRANSCRIPTIONAL REGULATOR"/>
    <property type="match status" value="1"/>
</dbReference>
<comment type="similarity">
    <text evidence="1">Belongs to the LysR transcriptional regulatory family.</text>
</comment>
<dbReference type="Pfam" id="PF00126">
    <property type="entry name" value="HTH_1"/>
    <property type="match status" value="1"/>
</dbReference>
<dbReference type="RefSeq" id="WP_284315566.1">
    <property type="nucleotide sequence ID" value="NZ_BSPC01000064.1"/>
</dbReference>
<keyword evidence="3" id="KW-0238">DNA-binding</keyword>
<feature type="domain" description="HTH lysR-type" evidence="6">
    <location>
        <begin position="1"/>
        <end position="60"/>
    </location>
</feature>
<evidence type="ECO:0000313" key="8">
    <source>
        <dbReference type="Proteomes" id="UP001156882"/>
    </source>
</evidence>
<dbReference type="InterPro" id="IPR000847">
    <property type="entry name" value="LysR_HTH_N"/>
</dbReference>
<dbReference type="InterPro" id="IPR058163">
    <property type="entry name" value="LysR-type_TF_proteobact-type"/>
</dbReference>
<gene>
    <name evidence="7" type="ORF">GCM10007874_56230</name>
</gene>
<evidence type="ECO:0000259" key="6">
    <source>
        <dbReference type="PROSITE" id="PS50931"/>
    </source>
</evidence>
<sequence length="296" mass="31655">MNDRLQQLAIFVRTVETGSFSKVAREFGLSQPSVSRMVAALEERLGVKLLTRTTRQLSLTDAGEALLTRARDALAGIEEAENAARGADRLSGMLRVALPATFGVRQIVPLLPVFLERHPGLKVDLMMADRLENLIAEGADMALRLGEQPDSSFVTRRLATARRLFIAAPSYLVRRGAPSSLADLDRHHLIGGPSDGSEPNWTASRDGVSETRPVDPRLRTRSAAGAVACASAGLGIATASIWMCGEELASGALVEILGHYRLAPVTAHVVFPAGRRPTQKARAFADYLAGALVEGA</sequence>
<evidence type="ECO:0000313" key="7">
    <source>
        <dbReference type="EMBL" id="GLS22603.1"/>
    </source>
</evidence>
<proteinExistence type="inferred from homology"/>
<dbReference type="CDD" id="cd08422">
    <property type="entry name" value="PBP2_CrgA_like"/>
    <property type="match status" value="1"/>
</dbReference>
<evidence type="ECO:0000256" key="1">
    <source>
        <dbReference type="ARBA" id="ARBA00009437"/>
    </source>
</evidence>
<evidence type="ECO:0000256" key="2">
    <source>
        <dbReference type="ARBA" id="ARBA00023015"/>
    </source>
</evidence>
<evidence type="ECO:0000256" key="4">
    <source>
        <dbReference type="ARBA" id="ARBA00023163"/>
    </source>
</evidence>
<name>A0ABQ6CQG7_9HYPH</name>
<feature type="region of interest" description="Disordered" evidence="5">
    <location>
        <begin position="192"/>
        <end position="213"/>
    </location>
</feature>
<dbReference type="Gene3D" id="3.40.190.290">
    <property type="match status" value="1"/>
</dbReference>
<reference evidence="8" key="1">
    <citation type="journal article" date="2019" name="Int. J. Syst. Evol. Microbiol.">
        <title>The Global Catalogue of Microorganisms (GCM) 10K type strain sequencing project: providing services to taxonomists for standard genome sequencing and annotation.</title>
        <authorList>
            <consortium name="The Broad Institute Genomics Platform"/>
            <consortium name="The Broad Institute Genome Sequencing Center for Infectious Disease"/>
            <person name="Wu L."/>
            <person name="Ma J."/>
        </authorList>
    </citation>
    <scope>NUCLEOTIDE SEQUENCE [LARGE SCALE GENOMIC DNA]</scope>
    <source>
        <strain evidence="8">NBRC 101365</strain>
    </source>
</reference>
<keyword evidence="2" id="KW-0805">Transcription regulation</keyword>
<protein>
    <submittedName>
        <fullName evidence="7">LysR family transcriptional regulator</fullName>
    </submittedName>
</protein>
<dbReference type="SUPFAM" id="SSF53850">
    <property type="entry name" value="Periplasmic binding protein-like II"/>
    <property type="match status" value="1"/>
</dbReference>
<dbReference type="Pfam" id="PF03466">
    <property type="entry name" value="LysR_substrate"/>
    <property type="match status" value="1"/>
</dbReference>
<evidence type="ECO:0000256" key="5">
    <source>
        <dbReference type="SAM" id="MobiDB-lite"/>
    </source>
</evidence>
<organism evidence="7 8">
    <name type="scientific">Labrys miyagiensis</name>
    <dbReference type="NCBI Taxonomy" id="346912"/>
    <lineage>
        <taxon>Bacteria</taxon>
        <taxon>Pseudomonadati</taxon>
        <taxon>Pseudomonadota</taxon>
        <taxon>Alphaproteobacteria</taxon>
        <taxon>Hyphomicrobiales</taxon>
        <taxon>Xanthobacteraceae</taxon>
        <taxon>Labrys</taxon>
    </lineage>
</organism>
<dbReference type="Gene3D" id="1.10.10.10">
    <property type="entry name" value="Winged helix-like DNA-binding domain superfamily/Winged helix DNA-binding domain"/>
    <property type="match status" value="1"/>
</dbReference>
<dbReference type="PANTHER" id="PTHR30537:SF5">
    <property type="entry name" value="HTH-TYPE TRANSCRIPTIONAL ACTIVATOR TTDR-RELATED"/>
    <property type="match status" value="1"/>
</dbReference>
<accession>A0ABQ6CQG7</accession>
<dbReference type="EMBL" id="BSPC01000064">
    <property type="protein sequence ID" value="GLS22603.1"/>
    <property type="molecule type" value="Genomic_DNA"/>
</dbReference>
<keyword evidence="8" id="KW-1185">Reference proteome</keyword>
<dbReference type="InterPro" id="IPR036390">
    <property type="entry name" value="WH_DNA-bd_sf"/>
</dbReference>
<keyword evidence="4" id="KW-0804">Transcription</keyword>
<dbReference type="SUPFAM" id="SSF46785">
    <property type="entry name" value="Winged helix' DNA-binding domain"/>
    <property type="match status" value="1"/>
</dbReference>
<dbReference type="PROSITE" id="PS50931">
    <property type="entry name" value="HTH_LYSR"/>
    <property type="match status" value="1"/>
</dbReference>
<dbReference type="InterPro" id="IPR005119">
    <property type="entry name" value="LysR_subst-bd"/>
</dbReference>